<keyword evidence="6" id="KW-1185">Reference proteome</keyword>
<dbReference type="InterPro" id="IPR036709">
    <property type="entry name" value="Autotransporte_beta_dom_sf"/>
</dbReference>
<evidence type="ECO:0000256" key="2">
    <source>
        <dbReference type="SAM" id="SignalP"/>
    </source>
</evidence>
<dbReference type="Proteomes" id="UP000224974">
    <property type="component" value="Unassembled WGS sequence"/>
</dbReference>
<accession>A0A2C6BXC4</accession>
<dbReference type="EMBL" id="PDDX01000001">
    <property type="protein sequence ID" value="PHI28760.1"/>
    <property type="molecule type" value="Genomic_DNA"/>
</dbReference>
<feature type="domain" description="Autotransporter" evidence="3">
    <location>
        <begin position="771"/>
        <end position="1057"/>
    </location>
</feature>
<reference evidence="5 7" key="3">
    <citation type="submission" date="2019-03" db="EMBL/GenBank/DDBJ databases">
        <authorList>
            <consortium name="Pathogen Informatics"/>
        </authorList>
    </citation>
    <scope>NUCLEOTIDE SEQUENCE [LARGE SCALE GENOMIC DNA]</scope>
    <source>
        <strain evidence="5 7">NCTC12282</strain>
    </source>
</reference>
<organism evidence="4 6">
    <name type="scientific">Budvicia aquatica</name>
    <dbReference type="NCBI Taxonomy" id="82979"/>
    <lineage>
        <taxon>Bacteria</taxon>
        <taxon>Pseudomonadati</taxon>
        <taxon>Pseudomonadota</taxon>
        <taxon>Gammaproteobacteria</taxon>
        <taxon>Enterobacterales</taxon>
        <taxon>Budviciaceae</taxon>
        <taxon>Budvicia</taxon>
    </lineage>
</organism>
<dbReference type="Pfam" id="PF03797">
    <property type="entry name" value="Autotransporter"/>
    <property type="match status" value="1"/>
</dbReference>
<dbReference type="InterPro" id="IPR011050">
    <property type="entry name" value="Pectin_lyase_fold/virulence"/>
</dbReference>
<evidence type="ECO:0000313" key="6">
    <source>
        <dbReference type="Proteomes" id="UP000224974"/>
    </source>
</evidence>
<dbReference type="Pfam" id="PF18883">
    <property type="entry name" value="AC_1"/>
    <property type="match status" value="1"/>
</dbReference>
<protein>
    <submittedName>
        <fullName evidence="4">Autotransporter outer membrane beta-barrel domain-containing protein</fullName>
    </submittedName>
    <submittedName>
        <fullName evidence="5">Outer membrane protein IcsA autotransporter</fullName>
    </submittedName>
</protein>
<dbReference type="Gene3D" id="2.160.20.20">
    <property type="match status" value="1"/>
</dbReference>
<gene>
    <name evidence="5" type="primary">icsA_12</name>
    <name evidence="4" type="ORF">CRN84_05235</name>
    <name evidence="5" type="ORF">NCTC12282_01742</name>
</gene>
<dbReference type="PROSITE" id="PS51208">
    <property type="entry name" value="AUTOTRANSPORTER"/>
    <property type="match status" value="1"/>
</dbReference>
<dbReference type="InterPro" id="IPR043990">
    <property type="entry name" value="AC_1"/>
</dbReference>
<dbReference type="InterPro" id="IPR006315">
    <property type="entry name" value="OM_autotransptr_brl_dom"/>
</dbReference>
<dbReference type="InterPro" id="IPR050909">
    <property type="entry name" value="Bact_Autotransporter_VF"/>
</dbReference>
<feature type="region of interest" description="Disordered" evidence="1">
    <location>
        <begin position="700"/>
        <end position="731"/>
    </location>
</feature>
<name>A0A2C6BXC4_9GAMM</name>
<evidence type="ECO:0000259" key="3">
    <source>
        <dbReference type="PROSITE" id="PS51208"/>
    </source>
</evidence>
<dbReference type="SMART" id="SM00869">
    <property type="entry name" value="Autotransporter"/>
    <property type="match status" value="1"/>
</dbReference>
<dbReference type="InterPro" id="IPR012332">
    <property type="entry name" value="Autotransporter_pectin_lyase_C"/>
</dbReference>
<dbReference type="NCBIfam" id="TIGR01414">
    <property type="entry name" value="autotrans_barl"/>
    <property type="match status" value="1"/>
</dbReference>
<dbReference type="RefSeq" id="WP_029095092.1">
    <property type="nucleotide sequence ID" value="NZ_CAADJA010000002.1"/>
</dbReference>
<evidence type="ECO:0000313" key="7">
    <source>
        <dbReference type="Proteomes" id="UP000373449"/>
    </source>
</evidence>
<dbReference type="SUPFAM" id="SSF103515">
    <property type="entry name" value="Autotransporter"/>
    <property type="match status" value="1"/>
</dbReference>
<dbReference type="Gene3D" id="2.40.128.130">
    <property type="entry name" value="Autotransporter beta-domain"/>
    <property type="match status" value="1"/>
</dbReference>
<dbReference type="Proteomes" id="UP000373449">
    <property type="component" value="Unassembled WGS sequence"/>
</dbReference>
<dbReference type="PANTHER" id="PTHR12338:SF5">
    <property type="entry name" value="ANTIGEN 43-RELATED"/>
    <property type="match status" value="1"/>
</dbReference>
<feature type="compositionally biased region" description="Pro residues" evidence="1">
    <location>
        <begin position="709"/>
        <end position="725"/>
    </location>
</feature>
<dbReference type="InterPro" id="IPR005546">
    <property type="entry name" value="Autotransporte_beta"/>
</dbReference>
<dbReference type="SUPFAM" id="SSF51126">
    <property type="entry name" value="Pectin lyase-like"/>
    <property type="match status" value="1"/>
</dbReference>
<dbReference type="GO" id="GO:0019867">
    <property type="term" value="C:outer membrane"/>
    <property type="evidence" value="ECO:0007669"/>
    <property type="project" value="InterPro"/>
</dbReference>
<dbReference type="PANTHER" id="PTHR12338">
    <property type="entry name" value="AUTOTRANSPORTER"/>
    <property type="match status" value="1"/>
</dbReference>
<evidence type="ECO:0000313" key="5">
    <source>
        <dbReference type="EMBL" id="VFS46812.1"/>
    </source>
</evidence>
<feature type="chain" id="PRO_5044065394" evidence="2">
    <location>
        <begin position="37"/>
        <end position="1057"/>
    </location>
</feature>
<evidence type="ECO:0000256" key="1">
    <source>
        <dbReference type="SAM" id="MobiDB-lite"/>
    </source>
</evidence>
<dbReference type="CDD" id="cd01344">
    <property type="entry name" value="PL2_Passenger_AT"/>
    <property type="match status" value="1"/>
</dbReference>
<dbReference type="AlphaFoldDB" id="A0A2C6BXC4"/>
<proteinExistence type="predicted"/>
<dbReference type="OrthoDB" id="6053567at2"/>
<feature type="signal peptide" evidence="2">
    <location>
        <begin position="1"/>
        <end position="36"/>
    </location>
</feature>
<reference evidence="6" key="1">
    <citation type="submission" date="2017-09" db="EMBL/GenBank/DDBJ databases">
        <title>FDA dAtabase for Regulatory Grade micrObial Sequences (FDA-ARGOS): Supporting development and validation of Infectious Disease Dx tests.</title>
        <authorList>
            <person name="Minogue T."/>
            <person name="Wolcott M."/>
            <person name="Wasieloski L."/>
            <person name="Aguilar W."/>
            <person name="Moore D."/>
            <person name="Tallon L."/>
            <person name="Sadzewicz L."/>
            <person name="Ott S."/>
            <person name="Zhao X."/>
            <person name="Nagaraj S."/>
            <person name="Vavikolanu K."/>
            <person name="Aluvathingal J."/>
            <person name="Nadendla S."/>
            <person name="Sichtig H."/>
        </authorList>
    </citation>
    <scope>NUCLEOTIDE SEQUENCE [LARGE SCALE GENOMIC DNA]</scope>
    <source>
        <strain evidence="6">FDAARGOS_387</strain>
    </source>
</reference>
<keyword evidence="2" id="KW-0732">Signal</keyword>
<reference evidence="4" key="2">
    <citation type="submission" date="2017-09" db="EMBL/GenBank/DDBJ databases">
        <title>FDA dAtabase for Regulatory Grade micrObial Sequences (FDA-ARGOS): Supporting development and validation of Infectious Disease Dx tests.</title>
        <authorList>
            <person name="Minogue T."/>
            <person name="Wolcott M."/>
            <person name="Wasieloski L."/>
            <person name="Aguilar W."/>
            <person name="Moore D."/>
            <person name="Tallon L.J."/>
            <person name="Sadzewicz L."/>
            <person name="Ott S."/>
            <person name="Zhao X."/>
            <person name="Nagaraj S."/>
            <person name="Vavikolanu K."/>
            <person name="Aluvathingal J."/>
            <person name="Nadendla S."/>
            <person name="Sichtig H."/>
        </authorList>
    </citation>
    <scope>NUCLEOTIDE SEQUENCE</scope>
    <source>
        <strain evidence="4">FDAARGOS_387</strain>
    </source>
</reference>
<sequence length="1057" mass="110694">MHKHHRFSVSKISEFKKRYLLILIGTVLFSSGPVSAAQLIADKDNGSKLGINGGEYVNSGITLADAALIASGSGYRIGANGLNIKVSDAMASSILASVYLSQGAGITLSNSVLTNGRVIATGADSTLIFNTVSVMTPDAGNAIAVQNGAEAELNSVTVGGGNYLAVFATNGSNVRINNLNAASGVYFSASAGNIRNSRIETTSAVGVGVVNDQSDLFIEDSDIFGKAAGITVTNHGAVNFSRGTLASDGNALVVNQSGHFIGNNLNIQSGNRAIQALAGGSVTLSGFSQIQGVSGIYADGAKLDLTDLQINSTGASLGHGIWLENLDGLCASGCEAASLNRVNIDTLGTTSHGLYLSVGAKANVLDSNITTHGNSAIGVYVPGSSSSYSPSLLRLTDTNVTTDGVKSRGIMLRNHTDSGRVTGALDGVNVLTKGENAAALVVWEGAKLTGSQVTAQTIGLNSAALDVGGGSAAKRNTVTLNGGGLTSAQGIGITVDGFSDISLSNMNVSGFSGLATAGTLADATLSLSQVNAYGDASVLSGGTLAMTLDNGSYIRGMINGASVTLTDIASTWDITSDSAVNGLKNSGSLRFTDPGNVTFSGRTLTVNGDYVGNNGTLTLYSQLGDDASATDRMVVTGNTMGHTYLGINNAGGLGGETVDGIRVISIGGQSDGQFTLNGRVGYGGYEYFLYQGDRSGNGGDWYLRSEYTPPNPNPNPNPTPTPNPSPSGKGAVIEPEVAIYAGNQAVANTLFNLRLHDRMGEPQFTSQRQNSAEFAESMWLRVVGSHQKSQLADGRLKLKTNASVVQLGGDIARWSHNGQDRVHLGAMAGYGNAQLRSGSQQSGYSAKGEVDGYNVGLYATWYGNKDLQQNGLYVDSWVQHNWFSNDVNGDRRSTISYDSKGFSASVEAGYSQKIGEFQDGRWFVQPQAQIIWSGVHADSVNDGRGSVIDSNNQDYWQSRIGLRTYLQGTSPANRAQIFQPFIEASWLHNSRNYGTDYRMAQGTRHYESDTSKDMAEVKAGLEGKVSESLTVWGNVGHQFDAQHYQRTEGMLGIKYQF</sequence>
<dbReference type="STRING" id="1111728.GCA_000427805_02393"/>
<dbReference type="EMBL" id="CAADJA010000002">
    <property type="protein sequence ID" value="VFS46812.1"/>
    <property type="molecule type" value="Genomic_DNA"/>
</dbReference>
<evidence type="ECO:0000313" key="4">
    <source>
        <dbReference type="EMBL" id="PHI28760.1"/>
    </source>
</evidence>